<protein>
    <submittedName>
        <fullName evidence="1">Uncharacterized protein</fullName>
    </submittedName>
</protein>
<dbReference type="AlphaFoldDB" id="A0A7K0EV76"/>
<evidence type="ECO:0000313" key="2">
    <source>
        <dbReference type="Proteomes" id="UP000441754"/>
    </source>
</evidence>
<dbReference type="EMBL" id="WJXZ01000018">
    <property type="protein sequence ID" value="MRS65717.1"/>
    <property type="molecule type" value="Genomic_DNA"/>
</dbReference>
<dbReference type="OrthoDB" id="947646at2"/>
<comment type="caution">
    <text evidence="1">The sequence shown here is derived from an EMBL/GenBank/DDBJ whole genome shotgun (WGS) entry which is preliminary data.</text>
</comment>
<reference evidence="1 2" key="1">
    <citation type="journal article" date="2018" name="Antonie Van Leeuwenhoek">
        <title>Larkinella terrae sp. nov., isolated from soil on Jeju Island, South Korea.</title>
        <authorList>
            <person name="Ten L.N."/>
            <person name="Jeon J."/>
            <person name="Park S.J."/>
            <person name="Park S."/>
            <person name="Lee S.Y."/>
            <person name="Kim M.K."/>
            <person name="Jung H.Y."/>
        </authorList>
    </citation>
    <scope>NUCLEOTIDE SEQUENCE [LARGE SCALE GENOMIC DNA]</scope>
    <source>
        <strain evidence="1 2">KCTC 52001</strain>
    </source>
</reference>
<proteinExistence type="predicted"/>
<keyword evidence="2" id="KW-1185">Reference proteome</keyword>
<dbReference type="RefSeq" id="WP_154179091.1">
    <property type="nucleotide sequence ID" value="NZ_WJXZ01000018.1"/>
</dbReference>
<accession>A0A7K0EV76</accession>
<sequence length="201" mass="22326">MRIKGIVDAVQHGVDLLKGEEAIDKAYCSQNSYRDEPTALQAFQKAREKVFDVNRWSDLSAITADFVLHDQIGNPKPAGRPEVGDFIRVELPGPAPANWVQVIQVEDEDRKAGFIARPSADPREKNGPTEHFFTDDSTSTFRVSLVGLTVFGCQLGENERANNQSPEAGDRSAINTMIAGTGWLFYQKIQWKTLTDYLVGI</sequence>
<organism evidence="1 2">
    <name type="scientific">Larkinella terrae</name>
    <dbReference type="NCBI Taxonomy" id="2025311"/>
    <lineage>
        <taxon>Bacteria</taxon>
        <taxon>Pseudomonadati</taxon>
        <taxon>Bacteroidota</taxon>
        <taxon>Cytophagia</taxon>
        <taxon>Cytophagales</taxon>
        <taxon>Spirosomataceae</taxon>
        <taxon>Larkinella</taxon>
    </lineage>
</organism>
<name>A0A7K0EV76_9BACT</name>
<dbReference type="Proteomes" id="UP000441754">
    <property type="component" value="Unassembled WGS sequence"/>
</dbReference>
<evidence type="ECO:0000313" key="1">
    <source>
        <dbReference type="EMBL" id="MRS65717.1"/>
    </source>
</evidence>
<gene>
    <name evidence="1" type="ORF">GJJ30_30800</name>
</gene>